<dbReference type="SMART" id="SM00597">
    <property type="entry name" value="ZnF_TTF"/>
    <property type="match status" value="1"/>
</dbReference>
<evidence type="ECO:0000313" key="3">
    <source>
        <dbReference type="Proteomes" id="UP000478052"/>
    </source>
</evidence>
<dbReference type="InterPro" id="IPR006580">
    <property type="entry name" value="Znf_TTF"/>
</dbReference>
<evidence type="ECO:0000259" key="1">
    <source>
        <dbReference type="SMART" id="SM00597"/>
    </source>
</evidence>
<accession>A0A6G0VXD2</accession>
<comment type="caution">
    <text evidence="2">The sequence shown here is derived from an EMBL/GenBank/DDBJ whole genome shotgun (WGS) entry which is preliminary data.</text>
</comment>
<dbReference type="InterPro" id="IPR008906">
    <property type="entry name" value="HATC_C_dom"/>
</dbReference>
<dbReference type="AlphaFoldDB" id="A0A6G0VXD2"/>
<dbReference type="SUPFAM" id="SSF53098">
    <property type="entry name" value="Ribonuclease H-like"/>
    <property type="match status" value="1"/>
</dbReference>
<dbReference type="EMBL" id="VUJU01011038">
    <property type="protein sequence ID" value="KAF0712159.1"/>
    <property type="molecule type" value="Genomic_DNA"/>
</dbReference>
<dbReference type="InterPro" id="IPR012337">
    <property type="entry name" value="RNaseH-like_sf"/>
</dbReference>
<keyword evidence="3" id="KW-1185">Reference proteome</keyword>
<dbReference type="OrthoDB" id="6598883at2759"/>
<proteinExistence type="predicted"/>
<name>A0A6G0VXD2_APHCR</name>
<dbReference type="InterPro" id="IPR025398">
    <property type="entry name" value="DUF4371"/>
</dbReference>
<protein>
    <submittedName>
        <fullName evidence="2">Zinc finger MYM-type protein 1-like</fullName>
    </submittedName>
</protein>
<sequence>MPEDSKNKQADLIPFNDNIPQMDSCSSQTNKLIELAQDDVCTLIDRCHDYPSDPYLFIDIVLTPQIIRTLIEIGPCQPGFNNNDYVFEENESGKKFSSKWYYKDVKSGMSCKRNWLVYSPKANKMFCFPCFLFRSVSQHSYQWSKPNKGVTNFRKGYEKIIKHEKSKDHREAENEYLILKSRISKDITIQHNLIKVQKSQIEFNRSVLKRLIDLSLFLSTNGLPFRGHREDINQDTQNKGLFIEIVKLVSKYDAVLAKHLAESNQNEIYLSPKIQNDILKCMADETLHTILIDVKQAKYFTIIVDSTIDIGRIDQFSFSLRFVDQQGDIREHFLCFEELPNATANDYFVIIKKLMEEYKLDISLCRGQAYDGANTMSGRFSGLQSKIKDVSPLALYIHCCAHNLNLVLIDSIRSCVNAISFFGILEALYTFITNSLPRLKIFEEEQKKIDGLVPTLKQLSETRWASHKRAVDSVYINLPAIVTSLKRISDGELPNIKLKSISEAQGLLIQIMNFKFSFLLVLWKNILGKVNILSNYLQNSKIDLITAHDMVSTCFLDISSLRNEEHFLKIKYNATELCGQFRGNNNFEQGRIRTKKKIHGKNNLENIIESADENFKCNTYFVILDSFTNTLKHRFEDFSNIVQKFEVLNPKKMSKENIDENIISIQNLSKFYNVDVDEVDIEVEYRSFCLVYHQVHNEIEPLKLNEVLKFMISRDMVSSYPNLYTLYKIFYTLPVSSATAERSFSRLKLLKTYLRSTMTEDRLSNLAILSIESNLAQTINFNKVISTFASMKKRRKLL</sequence>
<gene>
    <name evidence="2" type="ORF">FWK35_00039302</name>
</gene>
<organism evidence="2 3">
    <name type="scientific">Aphis craccivora</name>
    <name type="common">Cowpea aphid</name>
    <dbReference type="NCBI Taxonomy" id="307492"/>
    <lineage>
        <taxon>Eukaryota</taxon>
        <taxon>Metazoa</taxon>
        <taxon>Ecdysozoa</taxon>
        <taxon>Arthropoda</taxon>
        <taxon>Hexapoda</taxon>
        <taxon>Insecta</taxon>
        <taxon>Pterygota</taxon>
        <taxon>Neoptera</taxon>
        <taxon>Paraneoptera</taxon>
        <taxon>Hemiptera</taxon>
        <taxon>Sternorrhyncha</taxon>
        <taxon>Aphidomorpha</taxon>
        <taxon>Aphidoidea</taxon>
        <taxon>Aphididae</taxon>
        <taxon>Aphidini</taxon>
        <taxon>Aphis</taxon>
        <taxon>Aphis</taxon>
    </lineage>
</organism>
<dbReference type="Pfam" id="PF05699">
    <property type="entry name" value="Dimer_Tnp_hAT"/>
    <property type="match status" value="1"/>
</dbReference>
<evidence type="ECO:0000313" key="2">
    <source>
        <dbReference type="EMBL" id="KAF0712159.1"/>
    </source>
</evidence>
<dbReference type="Pfam" id="PF14291">
    <property type="entry name" value="DUF4371"/>
    <property type="match status" value="1"/>
</dbReference>
<dbReference type="PANTHER" id="PTHR45749">
    <property type="match status" value="1"/>
</dbReference>
<dbReference type="GO" id="GO:0046983">
    <property type="term" value="F:protein dimerization activity"/>
    <property type="evidence" value="ECO:0007669"/>
    <property type="project" value="InterPro"/>
</dbReference>
<reference evidence="2 3" key="1">
    <citation type="submission" date="2019-08" db="EMBL/GenBank/DDBJ databases">
        <title>Whole genome of Aphis craccivora.</title>
        <authorList>
            <person name="Voronova N.V."/>
            <person name="Shulinski R.S."/>
            <person name="Bandarenka Y.V."/>
            <person name="Zhorov D.G."/>
            <person name="Warner D."/>
        </authorList>
    </citation>
    <scope>NUCLEOTIDE SEQUENCE [LARGE SCALE GENOMIC DNA]</scope>
    <source>
        <strain evidence="2">180601</strain>
        <tissue evidence="2">Whole Body</tissue>
    </source>
</reference>
<dbReference type="Proteomes" id="UP000478052">
    <property type="component" value="Unassembled WGS sequence"/>
</dbReference>
<dbReference type="PANTHER" id="PTHR45749:SF37">
    <property type="entry name" value="OS05G0311600 PROTEIN"/>
    <property type="match status" value="1"/>
</dbReference>
<feature type="domain" description="TTF-type" evidence="1">
    <location>
        <begin position="92"/>
        <end position="189"/>
    </location>
</feature>